<feature type="compositionally biased region" description="Acidic residues" evidence="1">
    <location>
        <begin position="281"/>
        <end position="301"/>
    </location>
</feature>
<organism evidence="5 6">
    <name type="scientific">Tetrahymena thermophila (strain SB210)</name>
    <dbReference type="NCBI Taxonomy" id="312017"/>
    <lineage>
        <taxon>Eukaryota</taxon>
        <taxon>Sar</taxon>
        <taxon>Alveolata</taxon>
        <taxon>Ciliophora</taxon>
        <taxon>Intramacronucleata</taxon>
        <taxon>Oligohymenophorea</taxon>
        <taxon>Hymenostomatida</taxon>
        <taxon>Tetrahymenina</taxon>
        <taxon>Tetrahymenidae</taxon>
        <taxon>Tetrahymena</taxon>
    </lineage>
</organism>
<dbReference type="GO" id="GO:0006508">
    <property type="term" value="P:proteolysis"/>
    <property type="evidence" value="ECO:0007669"/>
    <property type="project" value="UniProtKB-KW"/>
</dbReference>
<dbReference type="Proteomes" id="UP000009168">
    <property type="component" value="Unassembled WGS sequence"/>
</dbReference>
<keyword evidence="5" id="KW-0378">Hydrolase</keyword>
<sequence length="714" mass="81598">MQKISKIAIGSLVLFLILAALVEAKAKTNKNIKLELKRNVLNAWQKNTSNAYANDFCFSPKHSRPSRPLIFNTEMPSNCSQSKVARISQECVFKNLAYNARFYYDKDESSNTTSIKDVKKLEASQDFFELAIDLTSPWSWVKSPVCQTCDRKGKNCKQNQCLYKNNSTKSSHVSKVFSSTNLKVIEKCGEIDQYAEGMSVVGQFITPEKLRIKDTTQFISKPKLLWAHALSGQHFLLADGVLGLGADENENAITIQNLNQQKGNQKSQENFREDDSPKDDYYEDEDDEEEEEEDDNNEEDVQQDKNNNNKNQAQNKDTQQTTSSKRVYEIYEPEMNMIEPIVKQYKQVQNKTFSLYIADDDQLTYQLIIGDIMQQYIYKPESNQIQYLRSLSNAELVDQYGLWVVYVSKIRIAKQSEELKNKKKNKEQPTDSDSESTDGLLPINSVNINNPVGILSLTTTAIVLPEKDLVPILNAFQNEFGIKCSISKEYLFFVVCEEISANKEELNDMAMIIEIGQVFIVHLQVNPADLILDCVKVNKSRKDSKLKCQMNLQQSYDNKIILGEAALRNQYMVFDQKESLIGFAPAKNKFNSSSFIKRIGHLFNKIEQVIEQDISYIVAFLVLIILSAAAFLVFRHGKTIFALFQGKRVIVVDDKNDRIQLSQHAHETMDESAIRELQEMSQQMEDQGIQNHDFNAQQAEHPNDVLKPVDLEDL</sequence>
<reference evidence="6" key="1">
    <citation type="journal article" date="2006" name="PLoS Biol.">
        <title>Macronuclear genome sequence of the ciliate Tetrahymena thermophila, a model eukaryote.</title>
        <authorList>
            <person name="Eisen J.A."/>
            <person name="Coyne R.S."/>
            <person name="Wu M."/>
            <person name="Wu D."/>
            <person name="Thiagarajan M."/>
            <person name="Wortman J.R."/>
            <person name="Badger J.H."/>
            <person name="Ren Q."/>
            <person name="Amedeo P."/>
            <person name="Jones K.M."/>
            <person name="Tallon L.J."/>
            <person name="Delcher A.L."/>
            <person name="Salzberg S.L."/>
            <person name="Silva J.C."/>
            <person name="Haas B.J."/>
            <person name="Majoros W.H."/>
            <person name="Farzad M."/>
            <person name="Carlton J.M."/>
            <person name="Smith R.K. Jr."/>
            <person name="Garg J."/>
            <person name="Pearlman R.E."/>
            <person name="Karrer K.M."/>
            <person name="Sun L."/>
            <person name="Manning G."/>
            <person name="Elde N.C."/>
            <person name="Turkewitz A.P."/>
            <person name="Asai D.J."/>
            <person name="Wilkes D.E."/>
            <person name="Wang Y."/>
            <person name="Cai H."/>
            <person name="Collins K."/>
            <person name="Stewart B.A."/>
            <person name="Lee S.R."/>
            <person name="Wilamowska K."/>
            <person name="Weinberg Z."/>
            <person name="Ruzzo W.L."/>
            <person name="Wloga D."/>
            <person name="Gaertig J."/>
            <person name="Frankel J."/>
            <person name="Tsao C.-C."/>
            <person name="Gorovsky M.A."/>
            <person name="Keeling P.J."/>
            <person name="Waller R.F."/>
            <person name="Patron N.J."/>
            <person name="Cherry J.M."/>
            <person name="Stover N.A."/>
            <person name="Krieger C.J."/>
            <person name="del Toro C."/>
            <person name="Ryder H.F."/>
            <person name="Williamson S.C."/>
            <person name="Barbeau R.A."/>
            <person name="Hamilton E.P."/>
            <person name="Orias E."/>
        </authorList>
    </citation>
    <scope>NUCLEOTIDE SEQUENCE [LARGE SCALE GENOMIC DNA]</scope>
    <source>
        <strain evidence="6">SB210</strain>
    </source>
</reference>
<evidence type="ECO:0000313" key="6">
    <source>
        <dbReference type="Proteomes" id="UP000009168"/>
    </source>
</evidence>
<dbReference type="HOGENOM" id="CLU_387100_0_0_1"/>
<evidence type="ECO:0000256" key="3">
    <source>
        <dbReference type="SAM" id="SignalP"/>
    </source>
</evidence>
<dbReference type="SUPFAM" id="SSF50630">
    <property type="entry name" value="Acid proteases"/>
    <property type="match status" value="1"/>
</dbReference>
<dbReference type="Pfam" id="PF00026">
    <property type="entry name" value="Asp"/>
    <property type="match status" value="1"/>
</dbReference>
<dbReference type="eggNOG" id="ENOG502R2MJ">
    <property type="taxonomic scope" value="Eukaryota"/>
</dbReference>
<evidence type="ECO:0000256" key="2">
    <source>
        <dbReference type="SAM" id="Phobius"/>
    </source>
</evidence>
<keyword evidence="3" id="KW-0732">Signal</keyword>
<feature type="chain" id="PRO_5004202687" evidence="3">
    <location>
        <begin position="25"/>
        <end position="714"/>
    </location>
</feature>
<gene>
    <name evidence="5" type="ORF">TTHERM_01055630</name>
</gene>
<dbReference type="InterPro" id="IPR033121">
    <property type="entry name" value="PEPTIDASE_A1"/>
</dbReference>
<dbReference type="EMBL" id="GG662241">
    <property type="protein sequence ID" value="EAS07287.1"/>
    <property type="molecule type" value="Genomic_DNA"/>
</dbReference>
<protein>
    <submittedName>
        <fullName evidence="5">Eukaryotic aspartyl protease</fullName>
    </submittedName>
</protein>
<feature type="domain" description="Peptidase A1" evidence="4">
    <location>
        <begin position="344"/>
        <end position="586"/>
    </location>
</feature>
<dbReference type="RefSeq" id="XP_001027529.1">
    <property type="nucleotide sequence ID" value="XM_001027529.1"/>
</dbReference>
<feature type="compositionally biased region" description="Low complexity" evidence="1">
    <location>
        <begin position="304"/>
        <end position="317"/>
    </location>
</feature>
<feature type="signal peptide" evidence="3">
    <location>
        <begin position="1"/>
        <end position="24"/>
    </location>
</feature>
<dbReference type="GO" id="GO:0008233">
    <property type="term" value="F:peptidase activity"/>
    <property type="evidence" value="ECO:0007669"/>
    <property type="project" value="UniProtKB-KW"/>
</dbReference>
<evidence type="ECO:0000259" key="4">
    <source>
        <dbReference type="Pfam" id="PF00026"/>
    </source>
</evidence>
<feature type="compositionally biased region" description="Basic and acidic residues" evidence="1">
    <location>
        <begin position="269"/>
        <end position="280"/>
    </location>
</feature>
<keyword evidence="5" id="KW-0645">Protease</keyword>
<keyword evidence="2" id="KW-0812">Transmembrane</keyword>
<evidence type="ECO:0000256" key="1">
    <source>
        <dbReference type="SAM" id="MobiDB-lite"/>
    </source>
</evidence>
<dbReference type="InterPro" id="IPR021109">
    <property type="entry name" value="Peptidase_aspartic_dom_sf"/>
</dbReference>
<keyword evidence="6" id="KW-1185">Reference proteome</keyword>
<dbReference type="Gene3D" id="2.40.70.10">
    <property type="entry name" value="Acid Proteases"/>
    <property type="match status" value="2"/>
</dbReference>
<evidence type="ECO:0000313" key="5">
    <source>
        <dbReference type="EMBL" id="EAS07287.1"/>
    </source>
</evidence>
<dbReference type="InParanoid" id="Q24HM4"/>
<dbReference type="OrthoDB" id="15189at2759"/>
<keyword evidence="2" id="KW-1133">Transmembrane helix</keyword>
<dbReference type="KEGG" id="tet:TTHERM_01055630"/>
<feature type="transmembrane region" description="Helical" evidence="2">
    <location>
        <begin position="614"/>
        <end position="634"/>
    </location>
</feature>
<name>Q24HM4_TETTS</name>
<accession>Q24HM4</accession>
<proteinExistence type="predicted"/>
<dbReference type="AlphaFoldDB" id="Q24HM4"/>
<feature type="compositionally biased region" description="Polar residues" evidence="1">
    <location>
        <begin position="257"/>
        <end position="268"/>
    </location>
</feature>
<dbReference type="GeneID" id="7843674"/>
<keyword evidence="2" id="KW-0472">Membrane</keyword>
<feature type="region of interest" description="Disordered" evidence="1">
    <location>
        <begin position="257"/>
        <end position="325"/>
    </location>
</feature>